<feature type="chain" id="PRO_5047324302" evidence="1">
    <location>
        <begin position="23"/>
        <end position="693"/>
    </location>
</feature>
<dbReference type="NCBIfam" id="TIGR03509">
    <property type="entry name" value="OMP_MtrB_PioB"/>
    <property type="match status" value="1"/>
</dbReference>
<dbReference type="InterPro" id="IPR020016">
    <property type="entry name" value="Decahaem-assoc_OM_MtrB/PioB"/>
</dbReference>
<feature type="signal peptide" evidence="1">
    <location>
        <begin position="1"/>
        <end position="22"/>
    </location>
</feature>
<evidence type="ECO:0000313" key="2">
    <source>
        <dbReference type="EMBL" id="GAA4879253.1"/>
    </source>
</evidence>
<dbReference type="EMBL" id="BAABJZ010000015">
    <property type="protein sequence ID" value="GAA4879253.1"/>
    <property type="molecule type" value="Genomic_DNA"/>
</dbReference>
<sequence length="693" mass="78616">MKPTTPQWIGAFSLMLIPTTWALDFSLQQANTESVKWDAWECKQCKPEQGLSGHFQTGVVNAELSDPHAANALGTDSDGLSLALGADLNYWGNDDTQWQLSANDLGLDIAQFMARANRAGDFQAELRYRALAKWDATIQTPFRLQGNAFYLPTDWQRAATTGQMTGLSAALHPAELAIKRDHLSLSVDKYFDQIRTYAGLSQQERSGRKRTSSSLLTNSVALPEQIDDRTLSVNTGLNVTGGPWQVAFGYIGSHYRNDADAMTWQNPYTATFGSALMARQSVMPDNTAHQFQGQASWLQGRHAISGQLVWGRHQQDALFIPATINGPSPALPAADADLKLDKIDATLRYRLHLSRKASLQAQYQYQDRDYRNPQRFYPQIITDSAVSADRQPLYPDHTQQQAGLMLNYRFTSGFSSEIGYRFRNDQWDNQRFDSADTHRYWAKLRLNRWQPLRMWFEIAQEQREADDLVSAADANGTSDTALRQYHQADRDRIDSKLVVQYQPLPALSFNLTLNGSEDDYDDGQIGLDEVRRYGYDLQTSWYQDNYHLYAFYSNYDIKTQINGSNLTSQWRALQDDEAESLGIGGEYTGLFEALTLGMDLVYADSDALTRIEQGLSGNYGDNASRRTTLDLYGRYQLNEQSSVQLDLLLQKYRDSDYLYSGFQADTITNVLFFPDLSHDYSDYRLGVSYRHDF</sequence>
<dbReference type="SUPFAM" id="SSF56935">
    <property type="entry name" value="Porins"/>
    <property type="match status" value="1"/>
</dbReference>
<reference evidence="3" key="1">
    <citation type="journal article" date="2019" name="Int. J. Syst. Evol. Microbiol.">
        <title>The Global Catalogue of Microorganisms (GCM) 10K type strain sequencing project: providing services to taxonomists for standard genome sequencing and annotation.</title>
        <authorList>
            <consortium name="The Broad Institute Genomics Platform"/>
            <consortium name="The Broad Institute Genome Sequencing Center for Infectious Disease"/>
            <person name="Wu L."/>
            <person name="Ma J."/>
        </authorList>
    </citation>
    <scope>NUCLEOTIDE SEQUENCE [LARGE SCALE GENOMIC DNA]</scope>
    <source>
        <strain evidence="3">JCM 18401</strain>
    </source>
</reference>
<evidence type="ECO:0000313" key="3">
    <source>
        <dbReference type="Proteomes" id="UP001499988"/>
    </source>
</evidence>
<evidence type="ECO:0000256" key="1">
    <source>
        <dbReference type="SAM" id="SignalP"/>
    </source>
</evidence>
<name>A0ABP9EK74_9GAMM</name>
<proteinExistence type="predicted"/>
<dbReference type="Proteomes" id="UP001499988">
    <property type="component" value="Unassembled WGS sequence"/>
</dbReference>
<protein>
    <submittedName>
        <fullName evidence="2">MtrB/PioB family decaheme-associated outer membrane protein</fullName>
    </submittedName>
</protein>
<gene>
    <name evidence="2" type="ORF">GCM10023333_11400</name>
</gene>
<dbReference type="Pfam" id="PF11854">
    <property type="entry name" value="MtrB_PioB"/>
    <property type="match status" value="1"/>
</dbReference>
<accession>A0ABP9EK74</accession>
<organism evidence="2 3">
    <name type="scientific">Ferrimonas pelagia</name>
    <dbReference type="NCBI Taxonomy" id="1177826"/>
    <lineage>
        <taxon>Bacteria</taxon>
        <taxon>Pseudomonadati</taxon>
        <taxon>Pseudomonadota</taxon>
        <taxon>Gammaproteobacteria</taxon>
        <taxon>Alteromonadales</taxon>
        <taxon>Ferrimonadaceae</taxon>
        <taxon>Ferrimonas</taxon>
    </lineage>
</organism>
<comment type="caution">
    <text evidence="2">The sequence shown here is derived from an EMBL/GenBank/DDBJ whole genome shotgun (WGS) entry which is preliminary data.</text>
</comment>
<dbReference type="RefSeq" id="WP_345334277.1">
    <property type="nucleotide sequence ID" value="NZ_BAABJZ010000015.1"/>
</dbReference>
<keyword evidence="1" id="KW-0732">Signal</keyword>
<keyword evidence="3" id="KW-1185">Reference proteome</keyword>